<evidence type="ECO:0000259" key="10">
    <source>
        <dbReference type="SMART" id="SM01328"/>
    </source>
</evidence>
<gene>
    <name evidence="12" type="primary">Rtp3</name>
</gene>
<comment type="subcellular location">
    <subcellularLocation>
        <location evidence="1">Membrane</location>
        <topology evidence="1">Single-pass membrane protein</topology>
    </subcellularLocation>
</comment>
<feature type="compositionally biased region" description="Polar residues" evidence="8">
    <location>
        <begin position="220"/>
        <end position="241"/>
    </location>
</feature>
<proteinExistence type="predicted"/>
<keyword evidence="2 9" id="KW-0812">Transmembrane</keyword>
<keyword evidence="3" id="KW-0479">Metal-binding</keyword>
<dbReference type="Pfam" id="PF13695">
    <property type="entry name" value="Zn_ribbon_3CxxC"/>
    <property type="match status" value="1"/>
</dbReference>
<keyword evidence="11" id="KW-1185">Reference proteome</keyword>
<accession>A0ABM2WZE1</accession>
<evidence type="ECO:0000256" key="6">
    <source>
        <dbReference type="ARBA" id="ARBA00022989"/>
    </source>
</evidence>
<evidence type="ECO:0000313" key="11">
    <source>
        <dbReference type="Proteomes" id="UP000886700"/>
    </source>
</evidence>
<dbReference type="Proteomes" id="UP000886700">
    <property type="component" value="Unplaced"/>
</dbReference>
<evidence type="ECO:0000256" key="8">
    <source>
        <dbReference type="SAM" id="MobiDB-lite"/>
    </source>
</evidence>
<evidence type="ECO:0000256" key="7">
    <source>
        <dbReference type="ARBA" id="ARBA00023136"/>
    </source>
</evidence>
<feature type="compositionally biased region" description="Low complexity" evidence="8">
    <location>
        <begin position="195"/>
        <end position="211"/>
    </location>
</feature>
<keyword evidence="4" id="KW-0863">Zinc-finger</keyword>
<dbReference type="RefSeq" id="XP_040595893.1">
    <property type="nucleotide sequence ID" value="XM_040739959.1"/>
</dbReference>
<evidence type="ECO:0000256" key="9">
    <source>
        <dbReference type="SAM" id="Phobius"/>
    </source>
</evidence>
<dbReference type="SMART" id="SM01328">
    <property type="entry name" value="zf-3CxxC"/>
    <property type="match status" value="1"/>
</dbReference>
<keyword evidence="5" id="KW-0862">Zinc</keyword>
<feature type="compositionally biased region" description="Polar residues" evidence="8">
    <location>
        <begin position="285"/>
        <end position="305"/>
    </location>
</feature>
<feature type="region of interest" description="Disordered" evidence="8">
    <location>
        <begin position="195"/>
        <end position="314"/>
    </location>
</feature>
<organism evidence="11 12">
    <name type="scientific">Mesocricetus auratus</name>
    <name type="common">Golden hamster</name>
    <dbReference type="NCBI Taxonomy" id="10036"/>
    <lineage>
        <taxon>Eukaryota</taxon>
        <taxon>Metazoa</taxon>
        <taxon>Chordata</taxon>
        <taxon>Craniata</taxon>
        <taxon>Vertebrata</taxon>
        <taxon>Euteleostomi</taxon>
        <taxon>Mammalia</taxon>
        <taxon>Eutheria</taxon>
        <taxon>Euarchontoglires</taxon>
        <taxon>Glires</taxon>
        <taxon>Rodentia</taxon>
        <taxon>Myomorpha</taxon>
        <taxon>Muroidea</taxon>
        <taxon>Cricetidae</taxon>
        <taxon>Cricetinae</taxon>
        <taxon>Mesocricetus</taxon>
    </lineage>
</organism>
<name>A0ABM2WZE1_MESAU</name>
<evidence type="ECO:0000256" key="5">
    <source>
        <dbReference type="ARBA" id="ARBA00022833"/>
    </source>
</evidence>
<dbReference type="InterPro" id="IPR026096">
    <property type="entry name" value="R-trans_p"/>
</dbReference>
<keyword evidence="12" id="KW-0675">Receptor</keyword>
<dbReference type="GeneID" id="101833074"/>
<dbReference type="PANTHER" id="PTHR14402">
    <property type="entry name" value="RECEPTOR TRANSPORTING PROTEIN"/>
    <property type="match status" value="1"/>
</dbReference>
<evidence type="ECO:0000256" key="1">
    <source>
        <dbReference type="ARBA" id="ARBA00004167"/>
    </source>
</evidence>
<evidence type="ECO:0000256" key="4">
    <source>
        <dbReference type="ARBA" id="ARBA00022771"/>
    </source>
</evidence>
<dbReference type="InterPro" id="IPR027377">
    <property type="entry name" value="ZAR1/RTP1-5-like_Znf-3CxxC"/>
</dbReference>
<keyword evidence="7 9" id="KW-0472">Membrane</keyword>
<feature type="compositionally biased region" description="Polar residues" evidence="8">
    <location>
        <begin position="257"/>
        <end position="279"/>
    </location>
</feature>
<dbReference type="PANTHER" id="PTHR14402:SF9">
    <property type="entry name" value="RECEPTOR-TRANSPORTING PROTEIN 3"/>
    <property type="match status" value="1"/>
</dbReference>
<feature type="domain" description="3CxxC-type" evidence="10">
    <location>
        <begin position="79"/>
        <end position="187"/>
    </location>
</feature>
<feature type="transmembrane region" description="Helical" evidence="9">
    <location>
        <begin position="457"/>
        <end position="473"/>
    </location>
</feature>
<keyword evidence="6 9" id="KW-1133">Transmembrane helix</keyword>
<evidence type="ECO:0000313" key="12">
    <source>
        <dbReference type="RefSeq" id="XP_040595893.1"/>
    </source>
</evidence>
<reference evidence="12" key="1">
    <citation type="submission" date="2025-08" db="UniProtKB">
        <authorList>
            <consortium name="RefSeq"/>
        </authorList>
    </citation>
    <scope>IDENTIFICATION</scope>
    <source>
        <tissue evidence="12">Liver</tissue>
    </source>
</reference>
<sequence>MQSCGVDTLVCGHYSAACSNPAASAWLSFPFLSLGYSEASRGGKQWIPVDLRPADSHPPRDTPPNLLGTHTDSINFDLRFHCSSCARSWASGCVLMVFHMHWCEKKSKGEVKMRAFAQRCNKCPEPPFAAPEFTWDNISRILNNLLFRILKKCYREGIEQTGEIPLLGDTSLEGPHDSNNCEACLQGFCAQRGVGPASKPPAGSLSPSSSKSTREPKVTASGSNVPCSQPSSKVAKPQTSKVDPKVSDPTKAAPKVSHTSNPSTTILTTQQLSPVSSPTPRGVTQMPSPIKSSRTADLGSKTQKASSRSSSFVPSPYSYAPPTYSYVLPPSSSYVPPPSSSYVPPPSSSYVPPPSASYVPPTSSSYVPPTPSFVGSTVSSYVAPAPSRVVANSWRPPTQSTYQIERSSHIHSSSESSRCGACCEGFCRCCGACCEDFCGACCEGFCECMSHRPCQRLAFLIVVAVVVTLYIKYGM</sequence>
<evidence type="ECO:0000256" key="3">
    <source>
        <dbReference type="ARBA" id="ARBA00022723"/>
    </source>
</evidence>
<protein>
    <submittedName>
        <fullName evidence="12">Receptor-transporting protein 3 isoform X1</fullName>
    </submittedName>
</protein>
<evidence type="ECO:0000256" key="2">
    <source>
        <dbReference type="ARBA" id="ARBA00022692"/>
    </source>
</evidence>